<evidence type="ECO:0008006" key="3">
    <source>
        <dbReference type="Google" id="ProtNLM"/>
    </source>
</evidence>
<dbReference type="Gene3D" id="1.10.101.10">
    <property type="entry name" value="PGBD-like superfamily/PGBD"/>
    <property type="match status" value="1"/>
</dbReference>
<dbReference type="InterPro" id="IPR036365">
    <property type="entry name" value="PGBD-like_sf"/>
</dbReference>
<evidence type="ECO:0000313" key="1">
    <source>
        <dbReference type="EMBL" id="ADU91521.1"/>
    </source>
</evidence>
<sequence>MRVIKLRKTVGVDATNFYMDVGMVQIILNEILNENLTVDGVFGIKTQELLLEFQKNNGIYNEKIVSNQSSTFKKMVESLPLGVFIPTHYSHGPLRVDIGQLTFDSEEMIFI</sequence>
<dbReference type="Proteomes" id="UP000007472">
    <property type="component" value="Chromosome"/>
</dbReference>
<organism evidence="1 2">
    <name type="scientific">Taylorella equigenitalis (strain MCE9)</name>
    <dbReference type="NCBI Taxonomy" id="937774"/>
    <lineage>
        <taxon>Bacteria</taxon>
        <taxon>Pseudomonadati</taxon>
        <taxon>Pseudomonadota</taxon>
        <taxon>Betaproteobacteria</taxon>
        <taxon>Burkholderiales</taxon>
        <taxon>Alcaligenaceae</taxon>
        <taxon>Taylorella</taxon>
    </lineage>
</organism>
<dbReference type="EMBL" id="CP002456">
    <property type="protein sequence ID" value="ADU91521.1"/>
    <property type="molecule type" value="Genomic_DNA"/>
</dbReference>
<dbReference type="SUPFAM" id="SSF47090">
    <property type="entry name" value="PGBD-like"/>
    <property type="match status" value="1"/>
</dbReference>
<dbReference type="KEGG" id="teq:TEQUI_0579"/>
<name>A0A654KGH1_TAYEM</name>
<reference evidence="1 2" key="1">
    <citation type="journal article" date="2011" name="J. Bacteriol.">
        <title>Genome sequence of Taylorella equigenitalis MCE9, the causative agent of contagious equine metritis.</title>
        <authorList>
            <person name="Hebert L."/>
            <person name="Moumen B."/>
            <person name="Duquesne F."/>
            <person name="Breuil M.F."/>
            <person name="Laugier C."/>
            <person name="Batto J.M."/>
            <person name="Renault P."/>
            <person name="Petry S."/>
        </authorList>
    </citation>
    <scope>NUCLEOTIDE SEQUENCE [LARGE SCALE GENOMIC DNA]</scope>
    <source>
        <strain evidence="1 2">MCE9</strain>
    </source>
</reference>
<gene>
    <name evidence="1" type="ordered locus">TEQUI_0579</name>
</gene>
<accession>A0A654KGH1</accession>
<dbReference type="InterPro" id="IPR036366">
    <property type="entry name" value="PGBDSf"/>
</dbReference>
<evidence type="ECO:0000313" key="2">
    <source>
        <dbReference type="Proteomes" id="UP000007472"/>
    </source>
</evidence>
<dbReference type="AlphaFoldDB" id="A0A654KGH1"/>
<proteinExistence type="predicted"/>
<protein>
    <recommendedName>
        <fullName evidence="3">Peptidoglycan binding-like domain-containing protein</fullName>
    </recommendedName>
</protein>